<feature type="chain" id="PRO_5006910978" evidence="1">
    <location>
        <begin position="23"/>
        <end position="286"/>
    </location>
</feature>
<evidence type="ECO:0000313" key="4">
    <source>
        <dbReference type="Proteomes" id="UP000054695"/>
    </source>
</evidence>
<dbReference type="AlphaFoldDB" id="A0A0W0RIW6"/>
<name>A0A0W0RIW6_LEGBO</name>
<dbReference type="SUPFAM" id="SSF56281">
    <property type="entry name" value="Metallo-hydrolase/oxidoreductase"/>
    <property type="match status" value="1"/>
</dbReference>
<evidence type="ECO:0000256" key="1">
    <source>
        <dbReference type="SAM" id="SignalP"/>
    </source>
</evidence>
<gene>
    <name evidence="3" type="ORF">Lboz_2576</name>
</gene>
<comment type="caution">
    <text evidence="3">The sequence shown here is derived from an EMBL/GenBank/DDBJ whole genome shotgun (WGS) entry which is preliminary data.</text>
</comment>
<dbReference type="SMART" id="SM00849">
    <property type="entry name" value="Lactamase_B"/>
    <property type="match status" value="1"/>
</dbReference>
<keyword evidence="1" id="KW-0732">Signal</keyword>
<dbReference type="PANTHER" id="PTHR42951">
    <property type="entry name" value="METALLO-BETA-LACTAMASE DOMAIN-CONTAINING"/>
    <property type="match status" value="1"/>
</dbReference>
<organism evidence="3 4">
    <name type="scientific">Legionella bozemanae</name>
    <name type="common">Fluoribacter bozemanae</name>
    <dbReference type="NCBI Taxonomy" id="447"/>
    <lineage>
        <taxon>Bacteria</taxon>
        <taxon>Pseudomonadati</taxon>
        <taxon>Pseudomonadota</taxon>
        <taxon>Gammaproteobacteria</taxon>
        <taxon>Legionellales</taxon>
        <taxon>Legionellaceae</taxon>
        <taxon>Legionella</taxon>
    </lineage>
</organism>
<dbReference type="PANTHER" id="PTHR42951:SF17">
    <property type="entry name" value="METALLO-BETA-LACTAMASE DOMAIN-CONTAINING PROTEIN"/>
    <property type="match status" value="1"/>
</dbReference>
<sequence length="286" mass="31983">MKKLFYLSILMLVLNHPGFSYPMPNSFPPFQIAGNLYYVGTDDLASYLLVTPKGNILINSDLEANVPMIKASIEKLGFKFSDTKILLISHAHFDHAAGSELIKQQTNAKYMVMDEDVPLVLSGGKADFHYANDSSTYFTQSTVDKVLHDGDKVELGGTVLTAHWTPGHTKGCTTWTIPLKDHGKHYQAVIVGSIGVNPGYKLVDNIIYPNIAQDYKHSIKVLESMRCDIFLGAHAGMFDLKNKYLSLQKGRKNPFIDPEGCKKYIEQKAQDFYTELKKQEDVNQSA</sequence>
<proteinExistence type="predicted"/>
<dbReference type="Pfam" id="PF00753">
    <property type="entry name" value="Lactamase_B"/>
    <property type="match status" value="1"/>
</dbReference>
<dbReference type="Gene3D" id="3.60.15.10">
    <property type="entry name" value="Ribonuclease Z/Hydroxyacylglutathione hydrolase-like"/>
    <property type="match status" value="1"/>
</dbReference>
<dbReference type="NCBIfam" id="NF012229">
    <property type="entry name" value="bla_class_B_core"/>
    <property type="match status" value="1"/>
</dbReference>
<evidence type="ECO:0000259" key="2">
    <source>
        <dbReference type="SMART" id="SM00849"/>
    </source>
</evidence>
<accession>A0A0W0RIW6</accession>
<dbReference type="STRING" id="447.Lboz_2576"/>
<evidence type="ECO:0000313" key="3">
    <source>
        <dbReference type="EMBL" id="KTC70999.1"/>
    </source>
</evidence>
<dbReference type="InterPro" id="IPR036866">
    <property type="entry name" value="RibonucZ/Hydroxyglut_hydro"/>
</dbReference>
<keyword evidence="4" id="KW-1185">Reference proteome</keyword>
<feature type="signal peptide" evidence="1">
    <location>
        <begin position="1"/>
        <end position="22"/>
    </location>
</feature>
<keyword evidence="3" id="KW-0378">Hydrolase</keyword>
<dbReference type="NCBIfam" id="NF033105">
    <property type="entry name" value="bla_subclass_B3"/>
    <property type="match status" value="1"/>
</dbReference>
<dbReference type="RefSeq" id="WP_058460180.1">
    <property type="nucleotide sequence ID" value="NZ_CAAAIY010000005.1"/>
</dbReference>
<dbReference type="OrthoDB" id="9773738at2"/>
<dbReference type="GO" id="GO:0008800">
    <property type="term" value="F:beta-lactamase activity"/>
    <property type="evidence" value="ECO:0007669"/>
    <property type="project" value="UniProtKB-EC"/>
</dbReference>
<dbReference type="Proteomes" id="UP000054695">
    <property type="component" value="Unassembled WGS sequence"/>
</dbReference>
<dbReference type="EC" id="3.5.2.6" evidence="3"/>
<protein>
    <submittedName>
        <fullName evidence="3">Metallo-beta-lactamase L1</fullName>
        <ecNumber evidence="3">3.5.2.6</ecNumber>
    </submittedName>
</protein>
<dbReference type="EMBL" id="LNXU01000032">
    <property type="protein sequence ID" value="KTC70999.1"/>
    <property type="molecule type" value="Genomic_DNA"/>
</dbReference>
<reference evidence="3 4" key="1">
    <citation type="submission" date="2015-11" db="EMBL/GenBank/DDBJ databases">
        <title>Genomic analysis of 38 Legionella species identifies large and diverse effector repertoires.</title>
        <authorList>
            <person name="Burstein D."/>
            <person name="Amaro F."/>
            <person name="Zusman T."/>
            <person name="Lifshitz Z."/>
            <person name="Cohen O."/>
            <person name="Gilbert J.A."/>
            <person name="Pupko T."/>
            <person name="Shuman H.A."/>
            <person name="Segal G."/>
        </authorList>
    </citation>
    <scope>NUCLEOTIDE SEQUENCE [LARGE SCALE GENOMIC DNA]</scope>
    <source>
        <strain evidence="3 4">WIGA</strain>
    </source>
</reference>
<dbReference type="InterPro" id="IPR001279">
    <property type="entry name" value="Metallo-B-lactamas"/>
</dbReference>
<dbReference type="InterPro" id="IPR050855">
    <property type="entry name" value="NDM-1-like"/>
</dbReference>
<dbReference type="PATRIC" id="fig|447.4.peg.2735"/>
<feature type="domain" description="Metallo-beta-lactamase" evidence="2">
    <location>
        <begin position="43"/>
        <end position="234"/>
    </location>
</feature>